<dbReference type="GO" id="GO:0036220">
    <property type="term" value="F:ITP diphosphatase activity"/>
    <property type="evidence" value="ECO:0007669"/>
    <property type="project" value="UniProtKB-EC"/>
</dbReference>
<evidence type="ECO:0000256" key="6">
    <source>
        <dbReference type="ARBA" id="ARBA00023080"/>
    </source>
</evidence>
<comment type="subunit">
    <text evidence="7">Homodimer.</text>
</comment>
<evidence type="ECO:0000256" key="1">
    <source>
        <dbReference type="ARBA" id="ARBA00008023"/>
    </source>
</evidence>
<feature type="binding site" evidence="7">
    <location>
        <begin position="8"/>
        <end position="13"/>
    </location>
    <ligand>
        <name>substrate</name>
    </ligand>
</feature>
<evidence type="ECO:0000313" key="10">
    <source>
        <dbReference type="Proteomes" id="UP001611548"/>
    </source>
</evidence>
<keyword evidence="4 7" id="KW-0378">Hydrolase</keyword>
<keyword evidence="6 7" id="KW-0546">Nucleotide metabolism</keyword>
<organism evidence="9 10">
    <name type="scientific">Streptomyces pathocidini</name>
    <dbReference type="NCBI Taxonomy" id="1650571"/>
    <lineage>
        <taxon>Bacteria</taxon>
        <taxon>Bacillati</taxon>
        <taxon>Actinomycetota</taxon>
        <taxon>Actinomycetes</taxon>
        <taxon>Kitasatosporales</taxon>
        <taxon>Streptomycetaceae</taxon>
        <taxon>Streptomyces</taxon>
    </lineage>
</organism>
<dbReference type="EMBL" id="JBIRWE010000007">
    <property type="protein sequence ID" value="MFI1966031.1"/>
    <property type="molecule type" value="Genomic_DNA"/>
</dbReference>
<feature type="binding site" evidence="7">
    <location>
        <position position="72"/>
    </location>
    <ligand>
        <name>Mg(2+)</name>
        <dbReference type="ChEBI" id="CHEBI:18420"/>
    </ligand>
</feature>
<evidence type="ECO:0000256" key="7">
    <source>
        <dbReference type="HAMAP-Rule" id="MF_01405"/>
    </source>
</evidence>
<evidence type="ECO:0000313" key="9">
    <source>
        <dbReference type="EMBL" id="MFI1966031.1"/>
    </source>
</evidence>
<sequence length="215" mass="22436">MQRLILATRNANKVSELRAILKGAGLSVELVGAEEYPEVPDVPETGVTFAENALLKAHALARATGLPAIADDSGLCVDVLGGVPGIFSARWAGRHGDDKANLDLLLAQLADITDPHRGAHFACAAALALPDGTERVVEGRLPGTLRHAPAGTGGFGYDPILQPEGESRTCAQLTPEEKNAISHRGKAFRALVPVIRDLLGARGGTRTPTSEDTGT</sequence>
<comment type="catalytic activity">
    <reaction evidence="7">
        <text>ITP + H2O = IMP + diphosphate + H(+)</text>
        <dbReference type="Rhea" id="RHEA:29399"/>
        <dbReference type="ChEBI" id="CHEBI:15377"/>
        <dbReference type="ChEBI" id="CHEBI:15378"/>
        <dbReference type="ChEBI" id="CHEBI:33019"/>
        <dbReference type="ChEBI" id="CHEBI:58053"/>
        <dbReference type="ChEBI" id="CHEBI:61402"/>
        <dbReference type="EC" id="3.6.1.66"/>
    </reaction>
</comment>
<feature type="binding site" evidence="7">
    <location>
        <begin position="155"/>
        <end position="158"/>
    </location>
    <ligand>
        <name>substrate</name>
    </ligand>
</feature>
<comment type="caution">
    <text evidence="9">The sequence shown here is derived from an EMBL/GenBank/DDBJ whole genome shotgun (WGS) entry which is preliminary data.</text>
</comment>
<reference evidence="9 10" key="1">
    <citation type="submission" date="2024-10" db="EMBL/GenBank/DDBJ databases">
        <title>The Natural Products Discovery Center: Release of the First 8490 Sequenced Strains for Exploring Actinobacteria Biosynthetic Diversity.</title>
        <authorList>
            <person name="Kalkreuter E."/>
            <person name="Kautsar S.A."/>
            <person name="Yang D."/>
            <person name="Bader C.D."/>
            <person name="Teijaro C.N."/>
            <person name="Fluegel L."/>
            <person name="Davis C.M."/>
            <person name="Simpson J.R."/>
            <person name="Lauterbach L."/>
            <person name="Steele A.D."/>
            <person name="Gui C."/>
            <person name="Meng S."/>
            <person name="Li G."/>
            <person name="Viehrig K."/>
            <person name="Ye F."/>
            <person name="Su P."/>
            <person name="Kiefer A.F."/>
            <person name="Nichols A."/>
            <person name="Cepeda A.J."/>
            <person name="Yan W."/>
            <person name="Fan B."/>
            <person name="Jiang Y."/>
            <person name="Adhikari A."/>
            <person name="Zheng C.-J."/>
            <person name="Schuster L."/>
            <person name="Cowan T.M."/>
            <person name="Smanski M.J."/>
            <person name="Chevrette M.G."/>
            <person name="De Carvalho L.P.S."/>
            <person name="Shen B."/>
        </authorList>
    </citation>
    <scope>NUCLEOTIDE SEQUENCE [LARGE SCALE GENOMIC DNA]</scope>
    <source>
        <strain evidence="9 10">NPDC020327</strain>
    </source>
</reference>
<comment type="catalytic activity">
    <reaction evidence="7">
        <text>dITP + H2O = dIMP + diphosphate + H(+)</text>
        <dbReference type="Rhea" id="RHEA:28342"/>
        <dbReference type="ChEBI" id="CHEBI:15377"/>
        <dbReference type="ChEBI" id="CHEBI:15378"/>
        <dbReference type="ChEBI" id="CHEBI:33019"/>
        <dbReference type="ChEBI" id="CHEBI:61194"/>
        <dbReference type="ChEBI" id="CHEBI:61382"/>
        <dbReference type="EC" id="3.6.1.66"/>
    </reaction>
</comment>
<comment type="catalytic activity">
    <reaction evidence="7">
        <text>XTP + H2O = XMP + diphosphate + H(+)</text>
        <dbReference type="Rhea" id="RHEA:28610"/>
        <dbReference type="ChEBI" id="CHEBI:15377"/>
        <dbReference type="ChEBI" id="CHEBI:15378"/>
        <dbReference type="ChEBI" id="CHEBI:33019"/>
        <dbReference type="ChEBI" id="CHEBI:57464"/>
        <dbReference type="ChEBI" id="CHEBI:61314"/>
        <dbReference type="EC" id="3.6.1.66"/>
    </reaction>
</comment>
<dbReference type="Proteomes" id="UP001611548">
    <property type="component" value="Unassembled WGS sequence"/>
</dbReference>
<name>A0ABW7UVT8_9ACTN</name>
<comment type="caution">
    <text evidence="7">Lacks conserved residue(s) required for the propagation of feature annotation.</text>
</comment>
<dbReference type="PANTHER" id="PTHR11067">
    <property type="entry name" value="INOSINE TRIPHOSPHATE PYROPHOSPHATASE/HAM1 PROTEIN"/>
    <property type="match status" value="1"/>
</dbReference>
<dbReference type="InterPro" id="IPR020922">
    <property type="entry name" value="dITP/XTP_pyrophosphatase"/>
</dbReference>
<evidence type="ECO:0000256" key="3">
    <source>
        <dbReference type="ARBA" id="ARBA00022741"/>
    </source>
</evidence>
<keyword evidence="10" id="KW-1185">Reference proteome</keyword>
<dbReference type="NCBIfam" id="TIGR00042">
    <property type="entry name" value="RdgB/HAM1 family non-canonical purine NTP pyrophosphatase"/>
    <property type="match status" value="1"/>
</dbReference>
<feature type="binding site" evidence="7">
    <location>
        <begin position="183"/>
        <end position="184"/>
    </location>
    <ligand>
        <name>substrate</name>
    </ligand>
</feature>
<dbReference type="EC" id="3.6.1.66" evidence="7"/>
<evidence type="ECO:0000256" key="5">
    <source>
        <dbReference type="ARBA" id="ARBA00022842"/>
    </source>
</evidence>
<dbReference type="InterPro" id="IPR002637">
    <property type="entry name" value="RdgB/HAM1"/>
</dbReference>
<dbReference type="InterPro" id="IPR029001">
    <property type="entry name" value="ITPase-like_fam"/>
</dbReference>
<proteinExistence type="inferred from homology"/>
<dbReference type="Pfam" id="PF01725">
    <property type="entry name" value="Ham1p_like"/>
    <property type="match status" value="1"/>
</dbReference>
<gene>
    <name evidence="9" type="primary">rdgB</name>
    <name evidence="9" type="ORF">ACH429_18300</name>
</gene>
<dbReference type="CDD" id="cd00515">
    <property type="entry name" value="HAM1"/>
    <property type="match status" value="1"/>
</dbReference>
<accession>A0ABW7UVT8</accession>
<protein>
    <recommendedName>
        <fullName evidence="7">dITP/XTP pyrophosphatase</fullName>
        <ecNumber evidence="7">3.6.1.66</ecNumber>
    </recommendedName>
    <alternativeName>
        <fullName evidence="7">Non-canonical purine NTP pyrophosphatase</fullName>
    </alternativeName>
    <alternativeName>
        <fullName evidence="7">Non-standard purine NTP pyrophosphatase</fullName>
    </alternativeName>
    <alternativeName>
        <fullName evidence="7">Nucleoside-triphosphate diphosphatase</fullName>
    </alternativeName>
    <alternativeName>
        <fullName evidence="7">Nucleoside-triphosphate pyrophosphatase</fullName>
        <shortName evidence="7">NTPase</shortName>
    </alternativeName>
</protein>
<evidence type="ECO:0000256" key="4">
    <source>
        <dbReference type="ARBA" id="ARBA00022801"/>
    </source>
</evidence>
<feature type="binding site" evidence="7">
    <location>
        <position position="73"/>
    </location>
    <ligand>
        <name>substrate</name>
    </ligand>
</feature>
<dbReference type="HAMAP" id="MF_01405">
    <property type="entry name" value="Non_canon_purine_NTPase"/>
    <property type="match status" value="1"/>
</dbReference>
<feature type="active site" description="Proton acceptor" evidence="7">
    <location>
        <position position="72"/>
    </location>
</feature>
<keyword evidence="5 7" id="KW-0460">Magnesium</keyword>
<feature type="binding site" evidence="7">
    <location>
        <position position="178"/>
    </location>
    <ligand>
        <name>substrate</name>
    </ligand>
</feature>
<dbReference type="PANTHER" id="PTHR11067:SF9">
    <property type="entry name" value="INOSINE TRIPHOSPHATE PYROPHOSPHATASE"/>
    <property type="match status" value="1"/>
</dbReference>
<dbReference type="Gene3D" id="3.90.950.10">
    <property type="match status" value="1"/>
</dbReference>
<keyword evidence="2 7" id="KW-0479">Metal-binding</keyword>
<comment type="cofactor">
    <cofactor evidence="7">
        <name>Mg(2+)</name>
        <dbReference type="ChEBI" id="CHEBI:18420"/>
    </cofactor>
    <text evidence="7">Binds 1 Mg(2+) ion per subunit.</text>
</comment>
<dbReference type="SUPFAM" id="SSF52972">
    <property type="entry name" value="ITPase-like"/>
    <property type="match status" value="1"/>
</dbReference>
<comment type="similarity">
    <text evidence="1 7 8">Belongs to the HAM1 NTPase family.</text>
</comment>
<comment type="function">
    <text evidence="7">Pyrophosphatase that catalyzes the hydrolysis of nucleoside triphosphates to their monophosphate derivatives, with a high preference for the non-canonical purine nucleotides XTP (xanthosine triphosphate), dITP (deoxyinosine triphosphate) and ITP. Seems to function as a house-cleaning enzyme that removes non-canonical purine nucleotides from the nucleotide pool, thus preventing their incorporation into DNA/RNA and avoiding chromosomal lesions.</text>
</comment>
<evidence type="ECO:0000256" key="8">
    <source>
        <dbReference type="RuleBase" id="RU003781"/>
    </source>
</evidence>
<evidence type="ECO:0000256" key="2">
    <source>
        <dbReference type="ARBA" id="ARBA00022723"/>
    </source>
</evidence>
<keyword evidence="3 7" id="KW-0547">Nucleotide-binding</keyword>
<dbReference type="RefSeq" id="WP_055473106.1">
    <property type="nucleotide sequence ID" value="NZ_JBIRWE010000007.1"/>
</dbReference>